<evidence type="ECO:0000313" key="2">
    <source>
        <dbReference type="RefSeq" id="XP_073898638.1"/>
    </source>
</evidence>
<sequence>MATAPPPPGSSPPFLADAPRTLVLSHCHVMDSFACTHVRIVLPVFCPRSPAIRLLFWWDPTRFASKTSGLEASFWGMFGVAGHGGTPHLALRGPSRSFFLFTRVRRMPGAGILQYQNHQMEPSKGFESILEGLYGPRLRRDLSLFEDCEPEELTDWSMDEKCSFCNLQREAVSDCMPSLDSSQSTPTEELSSQGQSNTDKIECQAENYLNALFRKKDLPQNCDPNIPLVAQELMKKMIRQFAIEYISKSGKIQENRNGSIGPSLMCKSIQMNQAENSLQEEQEGPLDLTVNRMQEQNAQQGDGVLDLSTKKTSIKSEESSICDPSSENSMTGSTVDAKSEEATKMEKGKSALSTVLESLCKHHQQQVLAMLKFLVQEQNAASLCCCSASCAVSSESQKPLFEDDLHGVFCSCEYRLAEKGCLQNERPSPGLVPACIKKLHCLSCQTVTIEHIKTVMNREIANSYHSHRYCSGLLPDIPSTKSAFHSPLLSREVCDLSVSFKDVCRSRSPSPPPLSPVQTEEFEKLKDVISELSALENNKLETNTNQPPSLTPAEISMNKADLEDKIHKAKKSSNSDSVLLDASNNCTTNHEKGETAVIFQDLMDRINEKLKSIETTDVTNLVKLSSSDCDADNDFKLGDLITSLLHNAKASDYSFMELLSQHDKNVENKVIQTRFRKRQQTLFAMHNSSDSPVIRRHSLQIKRELANLDENFIRKKYTEKNSRKLIHNNGIFSSDKEEFHHCQETFLQNSKSFQDKNYTEASISPNYTIQSLQEPLHSLETNLTLDEFSESFKTTSPEKMSIGKSQEKLAAEKKTLQNNRENRKLENTQTPLKNNIPGLLSRTKRNIVPPGWYSIYVTNNYVYKKSRKTKRVLESTQKKDPVKNVQIESSQTVDLNRIAMNSNLQVLVERLEDTINMAQKSWNNQPLSEGYKTSKKLIEIDSKNQNAGRSVTVTLNRMTHKEQGLSRPVITSSNITKNHQMPTMYVNNKRLDNPKRASILETGSLISGVESVPTKCASIENSPFSNYSSPIKLMFLSEMKSSEGVKYTLTSVGSSQSNVHPPAKHATYHITGKKLETNEDIPDVNLENYSFNHYDIDTLQRELNKENAESSAVFTDGLNNDKSQEQPKEKLSNAVDLSFKRKPGRPKKIGPQVVKQIKRPIGRPPKPKTVKTDVTICQNESISTGGKSPESLLAEIKEGIYKKSITVTVIYGRSRRTKRHVSEGSVNINNILSLNDNVADFPPGCDSLRNIRGHKIDSGERVSAVSSLTTESEILESGFEYVRPIKNKSVIPRPSKIIIGPNQKPLAIIRKPGRPAKVKISGISVTISRISPQEREISISSCLPPLEQEKMLEKILPGEKSDQQCSKMDKTRHTETDTFKNESKSMVSTMPLRHSIRDRKPPLHFLHSLASSSSLIYRNALLHKSYKLHLQKGKTQKQKHRQSKIKIASKHTPGSRHSRNAKKCLEDNKLIPISEVSLDPIISSNRLLRWWATSTSNDSLLEELNNRFDQITNAWVQVSGDEAENFAHKTEFIENDNFKIANPLETCLLELKVSPVKMLFQKKYDLNELCTWFMQTTETQSLSLVRKANARNPLEVINTKGIKLGTKYCDFNTSPFRKHFKKFALSSPSKSSEKLHLLHKMVSSPLLNMRSNLTLARLKRTEFKRLHHERWRREGKLHNHETVDWNSKRRNLRFFCQNQFMNKTEGGRNAENPLCGKSTVDNQYILPPEILQERVAMPDFQIHSSLENKLKSKAKENGTNCSQKDLEKRLRLGNVCPNNWRSKALKDCRIFLRKINCLEHRNTFKLNSIIYSPESVDSRSTHQIHAEESKRFTLRSHSARQNPLKIQTKEIENTNANSSSTNKLTDELGNSKLSKCVNFDKNPDSSEVLSKLNKRKRPPWKTTEMSTKRHKRQSCNHGQMANCFSKSQLGKFFST</sequence>
<dbReference type="RefSeq" id="XP_073898638.1">
    <property type="nucleotide sequence ID" value="XM_074042537.1"/>
</dbReference>
<reference evidence="2" key="1">
    <citation type="submission" date="2025-08" db="UniProtKB">
        <authorList>
            <consortium name="RefSeq"/>
        </authorList>
    </citation>
    <scope>IDENTIFICATION</scope>
</reference>
<proteinExistence type="predicted"/>
<dbReference type="Proteomes" id="UP001732720">
    <property type="component" value="Chromosome 9"/>
</dbReference>
<protein>
    <submittedName>
        <fullName evidence="2">Ligand-dependent nuclear receptor corepressor-like protein isoform X1</fullName>
    </submittedName>
</protein>
<name>A0AC58K127_CASCN</name>
<evidence type="ECO:0000313" key="1">
    <source>
        <dbReference type="Proteomes" id="UP001732720"/>
    </source>
</evidence>
<accession>A0AC58K127</accession>
<organism evidence="1 2">
    <name type="scientific">Castor canadensis</name>
    <name type="common">American beaver</name>
    <dbReference type="NCBI Taxonomy" id="51338"/>
    <lineage>
        <taxon>Eukaryota</taxon>
        <taxon>Metazoa</taxon>
        <taxon>Chordata</taxon>
        <taxon>Craniata</taxon>
        <taxon>Vertebrata</taxon>
        <taxon>Euteleostomi</taxon>
        <taxon>Mammalia</taxon>
        <taxon>Eutheria</taxon>
        <taxon>Euarchontoglires</taxon>
        <taxon>Glires</taxon>
        <taxon>Rodentia</taxon>
        <taxon>Castorimorpha</taxon>
        <taxon>Castoridae</taxon>
        <taxon>Castor</taxon>
    </lineage>
</organism>
<keyword evidence="1" id="KW-1185">Reference proteome</keyword>
<gene>
    <name evidence="2" type="primary">Lcorl</name>
</gene>